<keyword evidence="5" id="KW-1185">Reference proteome</keyword>
<dbReference type="Pfam" id="PF00233">
    <property type="entry name" value="PDEase_I"/>
    <property type="match status" value="1"/>
</dbReference>
<feature type="non-terminal residue" evidence="4">
    <location>
        <position position="52"/>
    </location>
</feature>
<sequence length="52" mass="6016">YQINARTELAVRYNDISPLENHHCAVAFQILSLPECNIFANVEPEAFKQIRQ</sequence>
<evidence type="ECO:0000313" key="4">
    <source>
        <dbReference type="EMBL" id="KAL0174402.1"/>
    </source>
</evidence>
<dbReference type="GO" id="GO:0046872">
    <property type="term" value="F:metal ion binding"/>
    <property type="evidence" value="ECO:0007669"/>
    <property type="project" value="UniProtKB-KW"/>
</dbReference>
<comment type="caution">
    <text evidence="4">The sequence shown here is derived from an EMBL/GenBank/DDBJ whole genome shotgun (WGS) entry which is preliminary data.</text>
</comment>
<dbReference type="AlphaFoldDB" id="A0ABD0PKR5"/>
<organism evidence="4 5">
    <name type="scientific">Cirrhinus mrigala</name>
    <name type="common">Mrigala</name>
    <dbReference type="NCBI Taxonomy" id="683832"/>
    <lineage>
        <taxon>Eukaryota</taxon>
        <taxon>Metazoa</taxon>
        <taxon>Chordata</taxon>
        <taxon>Craniata</taxon>
        <taxon>Vertebrata</taxon>
        <taxon>Euteleostomi</taxon>
        <taxon>Actinopterygii</taxon>
        <taxon>Neopterygii</taxon>
        <taxon>Teleostei</taxon>
        <taxon>Ostariophysi</taxon>
        <taxon>Cypriniformes</taxon>
        <taxon>Cyprinidae</taxon>
        <taxon>Labeoninae</taxon>
        <taxon>Labeonini</taxon>
        <taxon>Cirrhinus</taxon>
    </lineage>
</organism>
<dbReference type="PROSITE" id="PS51845">
    <property type="entry name" value="PDEASE_I_2"/>
    <property type="match status" value="1"/>
</dbReference>
<protein>
    <recommendedName>
        <fullName evidence="3">PDEase domain-containing protein</fullName>
    </recommendedName>
</protein>
<keyword evidence="1" id="KW-0479">Metal-binding</keyword>
<dbReference type="EMBL" id="JAMKFB020000015">
    <property type="protein sequence ID" value="KAL0174402.1"/>
    <property type="molecule type" value="Genomic_DNA"/>
</dbReference>
<evidence type="ECO:0000256" key="2">
    <source>
        <dbReference type="ARBA" id="ARBA00022801"/>
    </source>
</evidence>
<proteinExistence type="predicted"/>
<gene>
    <name evidence="4" type="ORF">M9458_030370</name>
</gene>
<name>A0ABD0PKR5_CIRMR</name>
<evidence type="ECO:0000313" key="5">
    <source>
        <dbReference type="Proteomes" id="UP001529510"/>
    </source>
</evidence>
<accession>A0ABD0PKR5</accession>
<dbReference type="InterPro" id="IPR036971">
    <property type="entry name" value="PDEase_catalytic_dom_sf"/>
</dbReference>
<dbReference type="GO" id="GO:0016787">
    <property type="term" value="F:hydrolase activity"/>
    <property type="evidence" value="ECO:0007669"/>
    <property type="project" value="UniProtKB-KW"/>
</dbReference>
<dbReference type="Gene3D" id="1.10.1300.10">
    <property type="entry name" value="3'5'-cyclic nucleotide phosphodiesterase, catalytic domain"/>
    <property type="match status" value="1"/>
</dbReference>
<evidence type="ECO:0000259" key="3">
    <source>
        <dbReference type="PROSITE" id="PS51845"/>
    </source>
</evidence>
<reference evidence="4 5" key="1">
    <citation type="submission" date="2024-05" db="EMBL/GenBank/DDBJ databases">
        <title>Genome sequencing and assembly of Indian major carp, Cirrhinus mrigala (Hamilton, 1822).</title>
        <authorList>
            <person name="Mohindra V."/>
            <person name="Chowdhury L.M."/>
            <person name="Lal K."/>
            <person name="Jena J.K."/>
        </authorList>
    </citation>
    <scope>NUCLEOTIDE SEQUENCE [LARGE SCALE GENOMIC DNA]</scope>
    <source>
        <strain evidence="4">CM1030</strain>
        <tissue evidence="4">Blood</tissue>
    </source>
</reference>
<evidence type="ECO:0000256" key="1">
    <source>
        <dbReference type="ARBA" id="ARBA00022723"/>
    </source>
</evidence>
<dbReference type="SUPFAM" id="SSF109604">
    <property type="entry name" value="HD-domain/PDEase-like"/>
    <property type="match status" value="1"/>
</dbReference>
<dbReference type="PANTHER" id="PTHR11347">
    <property type="entry name" value="CYCLIC NUCLEOTIDE PHOSPHODIESTERASE"/>
    <property type="match status" value="1"/>
</dbReference>
<feature type="domain" description="PDEase" evidence="3">
    <location>
        <begin position="1"/>
        <end position="52"/>
    </location>
</feature>
<dbReference type="Proteomes" id="UP001529510">
    <property type="component" value="Unassembled WGS sequence"/>
</dbReference>
<feature type="non-terminal residue" evidence="4">
    <location>
        <position position="1"/>
    </location>
</feature>
<keyword evidence="2" id="KW-0378">Hydrolase</keyword>
<dbReference type="InterPro" id="IPR002073">
    <property type="entry name" value="PDEase_catalytic_dom"/>
</dbReference>